<dbReference type="AlphaFoldDB" id="A0A1G1YE88"/>
<gene>
    <name evidence="1" type="ORF">A3J59_05110</name>
</gene>
<accession>A0A1G1YE88</accession>
<evidence type="ECO:0000313" key="1">
    <source>
        <dbReference type="EMBL" id="OGY50554.1"/>
    </source>
</evidence>
<protein>
    <submittedName>
        <fullName evidence="1">Uncharacterized protein</fullName>
    </submittedName>
</protein>
<organism evidence="1 2">
    <name type="scientific">Candidatus Buchananbacteria bacterium RIFCSPHIGHO2_02_FULL_56_16</name>
    <dbReference type="NCBI Taxonomy" id="1797542"/>
    <lineage>
        <taxon>Bacteria</taxon>
        <taxon>Candidatus Buchananiibacteriota</taxon>
    </lineage>
</organism>
<sequence length="72" mass="8274">MLITKEALVLFQRRCDRARREGTLPWEQEFRLGQKPAPEHGHGFCEFFPIDDRGRRLGSLGPSVYGRLTICG</sequence>
<proteinExistence type="predicted"/>
<dbReference type="Proteomes" id="UP000177310">
    <property type="component" value="Unassembled WGS sequence"/>
</dbReference>
<evidence type="ECO:0000313" key="2">
    <source>
        <dbReference type="Proteomes" id="UP000177310"/>
    </source>
</evidence>
<dbReference type="EMBL" id="MHIL01000029">
    <property type="protein sequence ID" value="OGY50554.1"/>
    <property type="molecule type" value="Genomic_DNA"/>
</dbReference>
<reference evidence="1 2" key="1">
    <citation type="journal article" date="2016" name="Nat. Commun.">
        <title>Thousands of microbial genomes shed light on interconnected biogeochemical processes in an aquifer system.</title>
        <authorList>
            <person name="Anantharaman K."/>
            <person name="Brown C.T."/>
            <person name="Hug L.A."/>
            <person name="Sharon I."/>
            <person name="Castelle C.J."/>
            <person name="Probst A.J."/>
            <person name="Thomas B.C."/>
            <person name="Singh A."/>
            <person name="Wilkins M.J."/>
            <person name="Karaoz U."/>
            <person name="Brodie E.L."/>
            <person name="Williams K.H."/>
            <person name="Hubbard S.S."/>
            <person name="Banfield J.F."/>
        </authorList>
    </citation>
    <scope>NUCLEOTIDE SEQUENCE [LARGE SCALE GENOMIC DNA]</scope>
</reference>
<name>A0A1G1YE88_9BACT</name>
<comment type="caution">
    <text evidence="1">The sequence shown here is derived from an EMBL/GenBank/DDBJ whole genome shotgun (WGS) entry which is preliminary data.</text>
</comment>